<name>A0A9P5RSH5_9FUNG</name>
<feature type="region of interest" description="Disordered" evidence="3">
    <location>
        <begin position="81"/>
        <end position="117"/>
    </location>
</feature>
<comment type="similarity">
    <text evidence="1">Belongs to the CoA-transferase III family.</text>
</comment>
<comment type="caution">
    <text evidence="4">The sequence shown here is derived from an EMBL/GenBank/DDBJ whole genome shotgun (WGS) entry which is preliminary data.</text>
</comment>
<dbReference type="Proteomes" id="UP000748756">
    <property type="component" value="Unassembled WGS sequence"/>
</dbReference>
<dbReference type="EMBL" id="JAAAUQ010000943">
    <property type="protein sequence ID" value="KAF9145663.1"/>
    <property type="molecule type" value="Genomic_DNA"/>
</dbReference>
<evidence type="ECO:0000256" key="3">
    <source>
        <dbReference type="SAM" id="MobiDB-lite"/>
    </source>
</evidence>
<dbReference type="InterPro" id="IPR044855">
    <property type="entry name" value="CoA-Trfase_III_dom3_sf"/>
</dbReference>
<organism evidence="4 5">
    <name type="scientific">Linnemannia schmuckeri</name>
    <dbReference type="NCBI Taxonomy" id="64567"/>
    <lineage>
        <taxon>Eukaryota</taxon>
        <taxon>Fungi</taxon>
        <taxon>Fungi incertae sedis</taxon>
        <taxon>Mucoromycota</taxon>
        <taxon>Mortierellomycotina</taxon>
        <taxon>Mortierellomycetes</taxon>
        <taxon>Mortierellales</taxon>
        <taxon>Mortierellaceae</taxon>
        <taxon>Linnemannia</taxon>
    </lineage>
</organism>
<dbReference type="Pfam" id="PF02515">
    <property type="entry name" value="CoA_transf_3"/>
    <property type="match status" value="1"/>
</dbReference>
<reference evidence="4" key="1">
    <citation type="journal article" date="2020" name="Fungal Divers.">
        <title>Resolving the Mortierellaceae phylogeny through synthesis of multi-gene phylogenetics and phylogenomics.</title>
        <authorList>
            <person name="Vandepol N."/>
            <person name="Liber J."/>
            <person name="Desiro A."/>
            <person name="Na H."/>
            <person name="Kennedy M."/>
            <person name="Barry K."/>
            <person name="Grigoriev I.V."/>
            <person name="Miller A.N."/>
            <person name="O'Donnell K."/>
            <person name="Stajich J.E."/>
            <person name="Bonito G."/>
        </authorList>
    </citation>
    <scope>NUCLEOTIDE SEQUENCE</scope>
    <source>
        <strain evidence="4">NRRL 6426</strain>
    </source>
</reference>
<dbReference type="SUPFAM" id="SSF89796">
    <property type="entry name" value="CoA-transferase family III (CaiB/BaiF)"/>
    <property type="match status" value="1"/>
</dbReference>
<dbReference type="OrthoDB" id="5863171at2759"/>
<evidence type="ECO:0000313" key="5">
    <source>
        <dbReference type="Proteomes" id="UP000748756"/>
    </source>
</evidence>
<feature type="compositionally biased region" description="Gly residues" evidence="3">
    <location>
        <begin position="103"/>
        <end position="117"/>
    </location>
</feature>
<keyword evidence="5" id="KW-1185">Reference proteome</keyword>
<gene>
    <name evidence="4" type="ORF">BG015_011820</name>
</gene>
<protein>
    <submittedName>
        <fullName evidence="4">Uncharacterized protein</fullName>
    </submittedName>
</protein>
<dbReference type="GO" id="GO:0047369">
    <property type="term" value="F:succinate-hydroxymethylglutarate CoA-transferase activity"/>
    <property type="evidence" value="ECO:0007669"/>
    <property type="project" value="TreeGrafter"/>
</dbReference>
<evidence type="ECO:0000256" key="1">
    <source>
        <dbReference type="ARBA" id="ARBA00008383"/>
    </source>
</evidence>
<accession>A0A9P5RSH5</accession>
<dbReference type="GO" id="GO:0005739">
    <property type="term" value="C:mitochondrion"/>
    <property type="evidence" value="ECO:0007669"/>
    <property type="project" value="TreeGrafter"/>
</dbReference>
<evidence type="ECO:0000313" key="4">
    <source>
        <dbReference type="EMBL" id="KAF9145663.1"/>
    </source>
</evidence>
<dbReference type="PANTHER" id="PTHR48207:SF3">
    <property type="entry name" value="SUCCINATE--HYDROXYMETHYLGLUTARATE COA-TRANSFERASE"/>
    <property type="match status" value="1"/>
</dbReference>
<dbReference type="Gene3D" id="3.40.50.10540">
    <property type="entry name" value="Crotonobetainyl-coa:carnitine coa-transferase, domain 1"/>
    <property type="match status" value="1"/>
</dbReference>
<dbReference type="AlphaFoldDB" id="A0A9P5RSH5"/>
<dbReference type="InterPro" id="IPR050483">
    <property type="entry name" value="CoA-transferase_III_domain"/>
</dbReference>
<dbReference type="PANTHER" id="PTHR48207">
    <property type="entry name" value="SUCCINATE--HYDROXYMETHYLGLUTARATE COA-TRANSFERASE"/>
    <property type="match status" value="1"/>
</dbReference>
<sequence>MTSSSAFLRTLVTASFKTRLHSSIIVVNHRAAITATANKAFFSSFSRPLQDHQRRDTKDGVNTSSILQDSNTTLEALLSKTHQERHDHSSTPVSATKTADAFTGGGGGGGRGGGGGAPGPLDGIRVLDLTRVLAGPYCTQLLGDLGAEVIKIENPKGGDDTRAWGPPFAKNVDPSSSSTQESAYFLGVNRNKKSITINIRTPQGRDLIHDLAKKCDVLVENYVPGKLDEMGLGYEQLRALNPRLIYTSITGYGQTGPYRMKPGYDVMIEAEAGLMYITGEENGTPVKVGVAVTDLTTGLYAHGAIMAALLARHKTGRGQHIDCSLLDAQIVTLANIASSYLIAGQEAKRMGTSHPSIVPYQVLPSRDSHIMIGAGNDGQFRILCSVLQLPELPESPAFRTNKDRVRNRKALIAILTERLQTQDNAYWLSQLEGKGIPFAPINNIAQTFEHPQVIARDMIQEIEHPKAGKIKLTGPAVKYSETKPSIRIPPPLLGQHTEEVLRDVLGYDDERIRDLKDNHVV</sequence>
<dbReference type="InterPro" id="IPR023606">
    <property type="entry name" value="CoA-Trfase_III_dom_1_sf"/>
</dbReference>
<keyword evidence="2" id="KW-0808">Transferase</keyword>
<dbReference type="InterPro" id="IPR003673">
    <property type="entry name" value="CoA-Trfase_fam_III"/>
</dbReference>
<proteinExistence type="inferred from homology"/>
<evidence type="ECO:0000256" key="2">
    <source>
        <dbReference type="ARBA" id="ARBA00022679"/>
    </source>
</evidence>
<dbReference type="Gene3D" id="3.30.1540.10">
    <property type="entry name" value="formyl-coa transferase, domain 3"/>
    <property type="match status" value="1"/>
</dbReference>